<dbReference type="Gene3D" id="3.40.50.1000">
    <property type="entry name" value="HAD superfamily/HAD-like"/>
    <property type="match status" value="1"/>
</dbReference>
<sequence length="86" mass="9047">MNLRALCNGSVSILDKYSLGSGRQIICSANVTATSLAKEGFKGPFYVIGQSGLGEELDKAGIEHFGIGPDDTTVDEFDASHLRANA</sequence>
<name>A0ABR4QKW2_9CEST</name>
<evidence type="ECO:0000313" key="2">
    <source>
        <dbReference type="Proteomes" id="UP001651158"/>
    </source>
</evidence>
<gene>
    <name evidence="1" type="ORF">TcWFU_003387</name>
</gene>
<dbReference type="EMBL" id="JAKROA010000002">
    <property type="protein sequence ID" value="KAL5110094.1"/>
    <property type="molecule type" value="Genomic_DNA"/>
</dbReference>
<evidence type="ECO:0000313" key="1">
    <source>
        <dbReference type="EMBL" id="KAL5110094.1"/>
    </source>
</evidence>
<accession>A0ABR4QKW2</accession>
<dbReference type="InterPro" id="IPR023214">
    <property type="entry name" value="HAD_sf"/>
</dbReference>
<protein>
    <submittedName>
        <fullName evidence="1">Uncharacterized protein</fullName>
    </submittedName>
</protein>
<proteinExistence type="predicted"/>
<organism evidence="1 2">
    <name type="scientific">Taenia crassiceps</name>
    <dbReference type="NCBI Taxonomy" id="6207"/>
    <lineage>
        <taxon>Eukaryota</taxon>
        <taxon>Metazoa</taxon>
        <taxon>Spiralia</taxon>
        <taxon>Lophotrochozoa</taxon>
        <taxon>Platyhelminthes</taxon>
        <taxon>Cestoda</taxon>
        <taxon>Eucestoda</taxon>
        <taxon>Cyclophyllidea</taxon>
        <taxon>Taeniidae</taxon>
        <taxon>Taenia</taxon>
    </lineage>
</organism>
<keyword evidence="2" id="KW-1185">Reference proteome</keyword>
<reference evidence="1 2" key="1">
    <citation type="journal article" date="2022" name="Front. Cell. Infect. Microbiol.">
        <title>The Genomes of Two Strains of Taenia crassiceps the Animal Model for the Study of Human Cysticercosis.</title>
        <authorList>
            <person name="Bobes R.J."/>
            <person name="Estrada K."/>
            <person name="Rios-Valencia D.G."/>
            <person name="Calderon-Gallegos A."/>
            <person name="de la Torre P."/>
            <person name="Carrero J.C."/>
            <person name="Sanchez-Flores A."/>
            <person name="Laclette J.P."/>
        </authorList>
    </citation>
    <scope>NUCLEOTIDE SEQUENCE [LARGE SCALE GENOMIC DNA]</scope>
    <source>
        <strain evidence="1">WFUcys</strain>
    </source>
</reference>
<dbReference type="Proteomes" id="UP001651158">
    <property type="component" value="Unassembled WGS sequence"/>
</dbReference>
<comment type="caution">
    <text evidence="1">The sequence shown here is derived from an EMBL/GenBank/DDBJ whole genome shotgun (WGS) entry which is preliminary data.</text>
</comment>